<evidence type="ECO:0000313" key="2">
    <source>
        <dbReference type="Proteomes" id="UP001278500"/>
    </source>
</evidence>
<reference evidence="1" key="2">
    <citation type="submission" date="2023-06" db="EMBL/GenBank/DDBJ databases">
        <authorList>
            <consortium name="Lawrence Berkeley National Laboratory"/>
            <person name="Haridas S."/>
            <person name="Hensen N."/>
            <person name="Bonometti L."/>
            <person name="Westerberg I."/>
            <person name="Brannstrom I.O."/>
            <person name="Guillou S."/>
            <person name="Cros-Aarteil S."/>
            <person name="Calhoun S."/>
            <person name="Kuo A."/>
            <person name="Mondo S."/>
            <person name="Pangilinan J."/>
            <person name="Riley R."/>
            <person name="Labutti K."/>
            <person name="Andreopoulos B."/>
            <person name="Lipzen A."/>
            <person name="Chen C."/>
            <person name="Yanf M."/>
            <person name="Daum C."/>
            <person name="Ng V."/>
            <person name="Clum A."/>
            <person name="Steindorff A."/>
            <person name="Ohm R."/>
            <person name="Martin F."/>
            <person name="Silar P."/>
            <person name="Natvig D."/>
            <person name="Lalanne C."/>
            <person name="Gautier V."/>
            <person name="Ament-Velasquez S.L."/>
            <person name="Kruys A."/>
            <person name="Hutchinson M.I."/>
            <person name="Powell A.J."/>
            <person name="Barry K."/>
            <person name="Miller A.N."/>
            <person name="Grigoriev I.V."/>
            <person name="Debuchy R."/>
            <person name="Gladieux P."/>
            <person name="Thoren M.H."/>
            <person name="Johannesson H."/>
        </authorList>
    </citation>
    <scope>NUCLEOTIDE SEQUENCE</scope>
    <source>
        <strain evidence="1">CBS 560.94</strain>
    </source>
</reference>
<reference evidence="1" key="1">
    <citation type="journal article" date="2023" name="Mol. Phylogenet. Evol.">
        <title>Genome-scale phylogeny and comparative genomics of the fungal order Sordariales.</title>
        <authorList>
            <person name="Hensen N."/>
            <person name="Bonometti L."/>
            <person name="Westerberg I."/>
            <person name="Brannstrom I.O."/>
            <person name="Guillou S."/>
            <person name="Cros-Aarteil S."/>
            <person name="Calhoun S."/>
            <person name="Haridas S."/>
            <person name="Kuo A."/>
            <person name="Mondo S."/>
            <person name="Pangilinan J."/>
            <person name="Riley R."/>
            <person name="LaButti K."/>
            <person name="Andreopoulos B."/>
            <person name="Lipzen A."/>
            <person name="Chen C."/>
            <person name="Yan M."/>
            <person name="Daum C."/>
            <person name="Ng V."/>
            <person name="Clum A."/>
            <person name="Steindorff A."/>
            <person name="Ohm R.A."/>
            <person name="Martin F."/>
            <person name="Silar P."/>
            <person name="Natvig D.O."/>
            <person name="Lalanne C."/>
            <person name="Gautier V."/>
            <person name="Ament-Velasquez S.L."/>
            <person name="Kruys A."/>
            <person name="Hutchinson M.I."/>
            <person name="Powell A.J."/>
            <person name="Barry K."/>
            <person name="Miller A.N."/>
            <person name="Grigoriev I.V."/>
            <person name="Debuchy R."/>
            <person name="Gladieux P."/>
            <person name="Hiltunen Thoren M."/>
            <person name="Johannesson H."/>
        </authorList>
    </citation>
    <scope>NUCLEOTIDE SEQUENCE</scope>
    <source>
        <strain evidence="1">CBS 560.94</strain>
    </source>
</reference>
<dbReference type="Proteomes" id="UP001278500">
    <property type="component" value="Unassembled WGS sequence"/>
</dbReference>
<proteinExistence type="predicted"/>
<dbReference type="EMBL" id="JAUEPP010000003">
    <property type="protein sequence ID" value="KAK3347578.1"/>
    <property type="molecule type" value="Genomic_DNA"/>
</dbReference>
<dbReference type="RefSeq" id="XP_062682660.1">
    <property type="nucleotide sequence ID" value="XM_062828759.1"/>
</dbReference>
<dbReference type="AlphaFoldDB" id="A0AAE0JGR1"/>
<keyword evidence="2" id="KW-1185">Reference proteome</keyword>
<gene>
    <name evidence="1" type="ORF">B0H65DRAFT_521720</name>
</gene>
<dbReference type="InterPro" id="IPR022085">
    <property type="entry name" value="OpdG"/>
</dbReference>
<organism evidence="1 2">
    <name type="scientific">Neurospora tetraspora</name>
    <dbReference type="NCBI Taxonomy" id="94610"/>
    <lineage>
        <taxon>Eukaryota</taxon>
        <taxon>Fungi</taxon>
        <taxon>Dikarya</taxon>
        <taxon>Ascomycota</taxon>
        <taxon>Pezizomycotina</taxon>
        <taxon>Sordariomycetes</taxon>
        <taxon>Sordariomycetidae</taxon>
        <taxon>Sordariales</taxon>
        <taxon>Sordariaceae</taxon>
        <taxon>Neurospora</taxon>
    </lineage>
</organism>
<name>A0AAE0JGR1_9PEZI</name>
<protein>
    <submittedName>
        <fullName evidence="1">Uncharacterized protein</fullName>
    </submittedName>
</protein>
<accession>A0AAE0JGR1</accession>
<evidence type="ECO:0000313" key="1">
    <source>
        <dbReference type="EMBL" id="KAK3347578.1"/>
    </source>
</evidence>
<comment type="caution">
    <text evidence="1">The sequence shown here is derived from an EMBL/GenBank/DDBJ whole genome shotgun (WGS) entry which is preliminary data.</text>
</comment>
<sequence>MSTTLSIPQAALDMGIELDFISDPEDWSDFGLMDLNEESSTPEEAAALREFVQAYNTPNALDAEETARKLMSLNEDHVPCDGDWDKGERIAYLLWDVGIEMAQHQVAILVLVDAAMALPRLDATPEQEVRFGAEKLERWRTMEDFWDVWETRWIRYYEWRYHRRSPDTEYPAYPRANAFVAHHLMLHPPDFYYTSELSTAFARMTMTLEKGYGLDDGIALGSCEAQAAVLKIATDIHGMIPFLVIAGDIMYRYTDRDLISRRFAEAHQENHQHNTSEYWLWLWSSSSERSLWKEEKGDGHEWLTRERWAFWKKRLLWMSEQTELKQRTRDEAIMLVQVMTEIEGRGA</sequence>
<dbReference type="GeneID" id="87865913"/>
<dbReference type="Pfam" id="PF12311">
    <property type="entry name" value="DUF3632"/>
    <property type="match status" value="1"/>
</dbReference>